<keyword evidence="2" id="KW-1185">Reference proteome</keyword>
<organism evidence="1 2">
    <name type="scientific">Hyalomma asiaticum</name>
    <name type="common">Tick</name>
    <dbReference type="NCBI Taxonomy" id="266040"/>
    <lineage>
        <taxon>Eukaryota</taxon>
        <taxon>Metazoa</taxon>
        <taxon>Ecdysozoa</taxon>
        <taxon>Arthropoda</taxon>
        <taxon>Chelicerata</taxon>
        <taxon>Arachnida</taxon>
        <taxon>Acari</taxon>
        <taxon>Parasitiformes</taxon>
        <taxon>Ixodida</taxon>
        <taxon>Ixodoidea</taxon>
        <taxon>Ixodidae</taxon>
        <taxon>Hyalomminae</taxon>
        <taxon>Hyalomma</taxon>
    </lineage>
</organism>
<gene>
    <name evidence="1" type="ORF">HPB50_008656</name>
</gene>
<name>A0ACB7S5A4_HYAAI</name>
<comment type="caution">
    <text evidence="1">The sequence shown here is derived from an EMBL/GenBank/DDBJ whole genome shotgun (WGS) entry which is preliminary data.</text>
</comment>
<dbReference type="Proteomes" id="UP000821845">
    <property type="component" value="Chromosome 5"/>
</dbReference>
<evidence type="ECO:0000313" key="1">
    <source>
        <dbReference type="EMBL" id="KAH6930058.1"/>
    </source>
</evidence>
<dbReference type="EMBL" id="CM023485">
    <property type="protein sequence ID" value="KAH6930058.1"/>
    <property type="molecule type" value="Genomic_DNA"/>
</dbReference>
<accession>A0ACB7S5A4</accession>
<reference evidence="1" key="1">
    <citation type="submission" date="2020-05" db="EMBL/GenBank/DDBJ databases">
        <title>Large-scale comparative analyses of tick genomes elucidate their genetic diversity and vector capacities.</title>
        <authorList>
            <person name="Jia N."/>
            <person name="Wang J."/>
            <person name="Shi W."/>
            <person name="Du L."/>
            <person name="Sun Y."/>
            <person name="Zhan W."/>
            <person name="Jiang J."/>
            <person name="Wang Q."/>
            <person name="Zhang B."/>
            <person name="Ji P."/>
            <person name="Sakyi L.B."/>
            <person name="Cui X."/>
            <person name="Yuan T."/>
            <person name="Jiang B."/>
            <person name="Yang W."/>
            <person name="Lam T.T.-Y."/>
            <person name="Chang Q."/>
            <person name="Ding S."/>
            <person name="Wang X."/>
            <person name="Zhu J."/>
            <person name="Ruan X."/>
            <person name="Zhao L."/>
            <person name="Wei J."/>
            <person name="Que T."/>
            <person name="Du C."/>
            <person name="Cheng J."/>
            <person name="Dai P."/>
            <person name="Han X."/>
            <person name="Huang E."/>
            <person name="Gao Y."/>
            <person name="Liu J."/>
            <person name="Shao H."/>
            <person name="Ye R."/>
            <person name="Li L."/>
            <person name="Wei W."/>
            <person name="Wang X."/>
            <person name="Wang C."/>
            <person name="Yang T."/>
            <person name="Huo Q."/>
            <person name="Li W."/>
            <person name="Guo W."/>
            <person name="Chen H."/>
            <person name="Zhou L."/>
            <person name="Ni X."/>
            <person name="Tian J."/>
            <person name="Zhou Y."/>
            <person name="Sheng Y."/>
            <person name="Liu T."/>
            <person name="Pan Y."/>
            <person name="Xia L."/>
            <person name="Li J."/>
            <person name="Zhao F."/>
            <person name="Cao W."/>
        </authorList>
    </citation>
    <scope>NUCLEOTIDE SEQUENCE</scope>
    <source>
        <strain evidence="1">Hyas-2018</strain>
    </source>
</reference>
<proteinExistence type="predicted"/>
<protein>
    <submittedName>
        <fullName evidence="1">Uncharacterized protein</fullName>
    </submittedName>
</protein>
<evidence type="ECO:0000313" key="2">
    <source>
        <dbReference type="Proteomes" id="UP000821845"/>
    </source>
</evidence>
<sequence>MKQTVQAASLIRMHMHAFCRTIREPPLLLHAATQEAIPPSLVGVKPPPPGRNRASGSVSNPALHCEGNGARAAQIVLVHLPNGRRNRCVCAYRIRISDPPDKRLVTLKLEARAPAHPRDAYVMTAVPYSELLGDGWLRGVNMFLDMAIPPPKLTCTDLPRAHAGPPLQEPSASLTSTSMAHPVVLGRRISVFIIMILCLTVACEALPQGKRAEALLRPVAGGRVVVHAASPLPEMAYVKQRPFRDSLRVKKNGGAERFFDKDVDAFFVNND</sequence>